<proteinExistence type="predicted"/>
<evidence type="ECO:0000313" key="2">
    <source>
        <dbReference type="EMBL" id="KAG0249009.1"/>
    </source>
</evidence>
<feature type="region of interest" description="Disordered" evidence="1">
    <location>
        <begin position="145"/>
        <end position="168"/>
    </location>
</feature>
<dbReference type="AlphaFoldDB" id="A0A9P6PKU6"/>
<feature type="non-terminal residue" evidence="2">
    <location>
        <position position="302"/>
    </location>
</feature>
<sequence>MSLPSTSPTSSKRRRDQPGSAPAPAKSVKRIRMPLREITDAAANLISLNSALSIGATDVPSSPSPHGDDDHQDQTYSFVPPALQRQHNFYFAQDSDVGPCHSRDKAQSSSVQEDLPSASLNADNNDLPHESCSIGRGDPDAELISIPSSPPHAPLAGDDHADQAGPLKLKPLSESANDAANLMSVNSAFNIGAVGSFYFHQDLGDRTTYSNVDPWRSSDQAQDCSVQEDLPSASLNVDNNDDVQSKTPPSLGVSRPLIQPSLTSLDLIQGATEEFHKSLILSQVDERKLRNSSMDESRPAGE</sequence>
<organism evidence="2 3">
    <name type="scientific">Mortierella polycephala</name>
    <dbReference type="NCBI Taxonomy" id="41804"/>
    <lineage>
        <taxon>Eukaryota</taxon>
        <taxon>Fungi</taxon>
        <taxon>Fungi incertae sedis</taxon>
        <taxon>Mucoromycota</taxon>
        <taxon>Mortierellomycotina</taxon>
        <taxon>Mortierellomycetes</taxon>
        <taxon>Mortierellales</taxon>
        <taxon>Mortierellaceae</taxon>
        <taxon>Mortierella</taxon>
    </lineage>
</organism>
<feature type="region of interest" description="Disordered" evidence="1">
    <location>
        <begin position="94"/>
        <end position="128"/>
    </location>
</feature>
<dbReference type="Proteomes" id="UP000726737">
    <property type="component" value="Unassembled WGS sequence"/>
</dbReference>
<keyword evidence="3" id="KW-1185">Reference proteome</keyword>
<feature type="compositionally biased region" description="Polar residues" evidence="1">
    <location>
        <begin position="107"/>
        <end position="124"/>
    </location>
</feature>
<comment type="caution">
    <text evidence="2">The sequence shown here is derived from an EMBL/GenBank/DDBJ whole genome shotgun (WGS) entry which is preliminary data.</text>
</comment>
<accession>A0A9P6PKU6</accession>
<feature type="region of interest" description="Disordered" evidence="1">
    <location>
        <begin position="232"/>
        <end position="255"/>
    </location>
</feature>
<evidence type="ECO:0000256" key="1">
    <source>
        <dbReference type="SAM" id="MobiDB-lite"/>
    </source>
</evidence>
<name>A0A9P6PKU6_9FUNG</name>
<reference evidence="2" key="1">
    <citation type="journal article" date="2020" name="Fungal Divers.">
        <title>Resolving the Mortierellaceae phylogeny through synthesis of multi-gene phylogenetics and phylogenomics.</title>
        <authorList>
            <person name="Vandepol N."/>
            <person name="Liber J."/>
            <person name="Desiro A."/>
            <person name="Na H."/>
            <person name="Kennedy M."/>
            <person name="Barry K."/>
            <person name="Grigoriev I.V."/>
            <person name="Miller A.N."/>
            <person name="O'Donnell K."/>
            <person name="Stajich J.E."/>
            <person name="Bonito G."/>
        </authorList>
    </citation>
    <scope>NUCLEOTIDE SEQUENCE</scope>
    <source>
        <strain evidence="2">KOD948</strain>
    </source>
</reference>
<protein>
    <submittedName>
        <fullName evidence="2">Uncharacterized protein</fullName>
    </submittedName>
</protein>
<feature type="compositionally biased region" description="Low complexity" evidence="1">
    <location>
        <begin position="1"/>
        <end position="10"/>
    </location>
</feature>
<gene>
    <name evidence="2" type="ORF">BG011_009671</name>
</gene>
<feature type="region of interest" description="Disordered" evidence="1">
    <location>
        <begin position="1"/>
        <end position="32"/>
    </location>
</feature>
<evidence type="ECO:0000313" key="3">
    <source>
        <dbReference type="Proteomes" id="UP000726737"/>
    </source>
</evidence>
<feature type="region of interest" description="Disordered" evidence="1">
    <location>
        <begin position="55"/>
        <end position="75"/>
    </location>
</feature>
<dbReference type="EMBL" id="JAAAJA010000883">
    <property type="protein sequence ID" value="KAG0249009.1"/>
    <property type="molecule type" value="Genomic_DNA"/>
</dbReference>